<protein>
    <submittedName>
        <fullName evidence="1">Uncharacterized protein</fullName>
    </submittedName>
</protein>
<evidence type="ECO:0000313" key="1">
    <source>
        <dbReference type="EMBL" id="AJE04220.1"/>
    </source>
</evidence>
<name>A0A0B5BI82_9BACT</name>
<dbReference type="AlphaFoldDB" id="A0A0B5BI82"/>
<dbReference type="HOGENOM" id="CLU_1842249_0_0_7"/>
<organism evidence="1 2">
    <name type="scientific">Geobacter pickeringii</name>
    <dbReference type="NCBI Taxonomy" id="345632"/>
    <lineage>
        <taxon>Bacteria</taxon>
        <taxon>Pseudomonadati</taxon>
        <taxon>Thermodesulfobacteriota</taxon>
        <taxon>Desulfuromonadia</taxon>
        <taxon>Geobacterales</taxon>
        <taxon>Geobacteraceae</taxon>
        <taxon>Geobacter</taxon>
    </lineage>
</organism>
<proteinExistence type="predicted"/>
<reference evidence="1 2" key="1">
    <citation type="journal article" date="2015" name="Genome Announc.">
        <title>Complete Genome of Geobacter pickeringii G13T, a Metal-Reducing Isolate from Sedimentary Kaolin Deposits.</title>
        <authorList>
            <person name="Badalamenti J.P."/>
            <person name="Bond D.R."/>
        </authorList>
    </citation>
    <scope>NUCLEOTIDE SEQUENCE [LARGE SCALE GENOMIC DNA]</scope>
    <source>
        <strain evidence="1 2">G13</strain>
    </source>
</reference>
<dbReference type="KEGG" id="gpi:GPICK_13430"/>
<keyword evidence="2" id="KW-1185">Reference proteome</keyword>
<accession>A0A0B5BI82</accession>
<gene>
    <name evidence="1" type="ORF">GPICK_13430</name>
</gene>
<evidence type="ECO:0000313" key="2">
    <source>
        <dbReference type="Proteomes" id="UP000057609"/>
    </source>
</evidence>
<sequence length="144" mass="15996">MIDRDEISVMSIINLDTGQESQFKLFPNESSLTCFVKLMDIEVIELVDLPDDYCEIVATGTAMDSVGHIFKVQLQYSPETAAEKDQILAAVQAGRFYWASGQFSYVAEEGMLMYDARCRELSDEEAAGVIHVFNINEHSGGLAT</sequence>
<dbReference type="Proteomes" id="UP000057609">
    <property type="component" value="Chromosome"/>
</dbReference>
<dbReference type="EMBL" id="CP009788">
    <property type="protein sequence ID" value="AJE04220.1"/>
    <property type="molecule type" value="Genomic_DNA"/>
</dbReference>